<dbReference type="GO" id="GO:0030866">
    <property type="term" value="P:cortical actin cytoskeleton organization"/>
    <property type="evidence" value="ECO:0007669"/>
    <property type="project" value="TreeGrafter"/>
</dbReference>
<dbReference type="OMA" id="GENIHSQ"/>
<evidence type="ECO:0000256" key="2">
    <source>
        <dbReference type="SAM" id="Coils"/>
    </source>
</evidence>
<dbReference type="GO" id="GO:0051015">
    <property type="term" value="F:actin filament binding"/>
    <property type="evidence" value="ECO:0007669"/>
    <property type="project" value="TreeGrafter"/>
</dbReference>
<accession>S4RZA3</accession>
<feature type="domain" description="FH2" evidence="3">
    <location>
        <begin position="1"/>
        <end position="116"/>
    </location>
</feature>
<dbReference type="GeneTree" id="ENSGT00940000155515"/>
<dbReference type="InterPro" id="IPR042201">
    <property type="entry name" value="FH2_Formin_sf"/>
</dbReference>
<name>S4RZA3_PETMA</name>
<dbReference type="Ensembl" id="ENSPMAT00000010590.1">
    <property type="protein sequence ID" value="ENSPMAP00000010544.1"/>
    <property type="gene ID" value="ENSPMAG00000009590.1"/>
</dbReference>
<evidence type="ECO:0000256" key="1">
    <source>
        <dbReference type="ARBA" id="ARBA00023449"/>
    </source>
</evidence>
<keyword evidence="2" id="KW-0175">Coiled coil</keyword>
<evidence type="ECO:0000313" key="4">
    <source>
        <dbReference type="Ensembl" id="ENSPMAP00000010544.1"/>
    </source>
</evidence>
<organism evidence="4">
    <name type="scientific">Petromyzon marinus</name>
    <name type="common">Sea lamprey</name>
    <dbReference type="NCBI Taxonomy" id="7757"/>
    <lineage>
        <taxon>Eukaryota</taxon>
        <taxon>Metazoa</taxon>
        <taxon>Chordata</taxon>
        <taxon>Craniata</taxon>
        <taxon>Vertebrata</taxon>
        <taxon>Cyclostomata</taxon>
        <taxon>Hyperoartia</taxon>
        <taxon>Petromyzontiformes</taxon>
        <taxon>Petromyzontidae</taxon>
        <taxon>Petromyzon</taxon>
    </lineage>
</organism>
<dbReference type="InterPro" id="IPR043592">
    <property type="entry name" value="FMNL_animal"/>
</dbReference>
<dbReference type="PANTHER" id="PTHR45857">
    <property type="entry name" value="FORMIN-LIKE PROTEIN"/>
    <property type="match status" value="1"/>
</dbReference>
<dbReference type="GO" id="GO:0016477">
    <property type="term" value="P:cell migration"/>
    <property type="evidence" value="ECO:0007669"/>
    <property type="project" value="TreeGrafter"/>
</dbReference>
<dbReference type="PANTHER" id="PTHR45857:SF4">
    <property type="entry name" value="FORMIN-LIKE PROTEIN"/>
    <property type="match status" value="1"/>
</dbReference>
<dbReference type="STRING" id="7757.ENSPMAP00000010544"/>
<feature type="coiled-coil region" evidence="2">
    <location>
        <begin position="88"/>
        <end position="120"/>
    </location>
</feature>
<feature type="coiled-coil region" evidence="2">
    <location>
        <begin position="5"/>
        <end position="32"/>
    </location>
</feature>
<evidence type="ECO:0000259" key="3">
    <source>
        <dbReference type="PROSITE" id="PS51444"/>
    </source>
</evidence>
<sequence length="197" mass="22202">AAVSMDSVMQDVRELQRGMETTKREAALHESNVGLRRFIEANDDTLSRLVGDANTAKDAFQVAVEYFGETPKTMPPSNFFPVFSRFVNAFKKAEKENESRRLQEERKQMLEEAAKEEKNVGASINKGKRQQMNLIAELTKKQGNKRTMYEGKDGAIDSIITDIQPLTRTHIGSPRFTLTHTHISTHSHSPTLTHSPT</sequence>
<comment type="similarity">
    <text evidence="1">Belongs to the formin homology family.</text>
</comment>
<dbReference type="Pfam" id="PF02181">
    <property type="entry name" value="FH2"/>
    <property type="match status" value="1"/>
</dbReference>
<dbReference type="AlphaFoldDB" id="S4RZA3"/>
<dbReference type="PROSITE" id="PS51444">
    <property type="entry name" value="FH2"/>
    <property type="match status" value="1"/>
</dbReference>
<dbReference type="SUPFAM" id="SSF101447">
    <property type="entry name" value="Formin homology 2 domain (FH2 domain)"/>
    <property type="match status" value="1"/>
</dbReference>
<reference evidence="4" key="2">
    <citation type="submission" date="2025-09" db="UniProtKB">
        <authorList>
            <consortium name="Ensembl"/>
        </authorList>
    </citation>
    <scope>IDENTIFICATION</scope>
</reference>
<proteinExistence type="inferred from homology"/>
<dbReference type="GO" id="GO:0008360">
    <property type="term" value="P:regulation of cell shape"/>
    <property type="evidence" value="ECO:0007669"/>
    <property type="project" value="TreeGrafter"/>
</dbReference>
<dbReference type="HOGENOM" id="CLU_103503_0_0_1"/>
<dbReference type="InterPro" id="IPR015425">
    <property type="entry name" value="FH2_Formin"/>
</dbReference>
<dbReference type="GO" id="GO:0005829">
    <property type="term" value="C:cytosol"/>
    <property type="evidence" value="ECO:0007669"/>
    <property type="project" value="TreeGrafter"/>
</dbReference>
<protein>
    <recommendedName>
        <fullName evidence="3">FH2 domain-containing protein</fullName>
    </recommendedName>
</protein>
<dbReference type="Gene3D" id="1.20.58.2220">
    <property type="entry name" value="Formin, FH2 domain"/>
    <property type="match status" value="1"/>
</dbReference>
<reference evidence="4" key="1">
    <citation type="submission" date="2025-08" db="UniProtKB">
        <authorList>
            <consortium name="Ensembl"/>
        </authorList>
    </citation>
    <scope>IDENTIFICATION</scope>
</reference>